<dbReference type="SUPFAM" id="SSF55781">
    <property type="entry name" value="GAF domain-like"/>
    <property type="match status" value="1"/>
</dbReference>
<accession>A0A100VLQ8</accession>
<sequence>MNIKILRDYIADPPIKLTMFIELSIMLAEMVQREHEQNRIIGYLSPDHISVQWQGKTSHITWHTESHAAYHSPEQFARLNLVPSERSDLYALGVILYELLTGQLPFHADNDDNWDTVHTRKVPHPLSDIRPELDETLQAILMKLLAKSQVERYQSTYGVLEDLKLYQKMMDNDGVFTPLEVGRFDKIRTLSLSDSWYGRRAEVMQMETGLDQTFQGKNTFRWVIGKEGTGKTTLVLRIQQNVIRYGGRMIVMKAEPFQQNMRCGPILQGMREWVYQLWSEPVELITRLKAKLQTEFGPEKQVIVSCWPEAKLLFDNAVKVSYSSDAAKVWDRFEELLPDLICCMAECKPPLVLFMDNLQWADKGTQDVIRELALSQKTHGLFLIGAYRTEEVITSAEDETNADQEEFLSWLSQRCLANPQEQVTLPQLAYEDVRQLISDVLYEKSARIQLLARSVYDQAGGNPGSVRLLLEGWLRENRLYFDERRRQWVWDSEITRQRSRSEEHLRLLEKDFSKLEEDRKEFLAMAAAIGPVFPLTLLAEVCGIAVDRVFRHLQEAEAEGFIYQEDEAGQEHGQDLTYGFAHEFIHRMAYAFDSGRNIHRHRAIGRMLLDRTPESRDDLSRTAIDHLNLAASVLSEQETKRLIEYNLQAGQEALASARYAKGKHYAENGLHLLATCKVEVPDTLGVGLQLLLAWTEYMGGNSARGKELLVDLNQDSDRLSRSERLKIWAPLIRFHALADNETAIQFGMEALGSYGWKLRKKSSLLSIGKEVTQTAILLHRKREKHLLLSDPRDEDYEELCHVMELLFLPLLAHDARSLLELYARFIRYGLHKGVNESLAAMIGAYELIVQRSFPGFVRATPIAEQVFLQIANTSTFRKKHVFTFLSGMIKQMDSPLESSVVLFIAMRQAMEAGDHDFANPALIFSVMCNHGNVYALNDLLQYFEENMRQVADDKILDMMRLTSSYAAVLQDDSLIDSFVAIPQVPADSKLEQRDEDNYSCGRRLEVAYLSGRYKEALYWSQRGRVNELHLDWMQIRKHRVYEALTLAGLYFETNREERKRIRKAIRAQLRLMKSWRGFLDSTSSAYLLIKAEGERISGKSVGAMQQYTAAIKLARTEKYVLLEAIACERLAVCYQDDLLSRSGAAITMMDACAAYAEWGITFKVTQIRSRDAKLLDPIYKRYEGPILQDRIQMTQTGTSLPHQNGSKTGEGLRSEEELELVQRFIHGLAQTNPADWKLNLLETALRQTGAERGLLLKRQNNEFVIEANRSEWIDQEKGAGLYAESVLRHTTMTGKPLILHDALQSFWVKDAYIATRKQRSILCMSIDVPGEQAFYLLYLENKQMPGVFTKRDVQMLELIATRLIYLKLLEDEAANTTIPSAFESNASSVVPSPSQPGLTEPLTERETEIITAIAKGLSNREIADLFGIAETTVKTHTSRIYGKLGVKRRGQAVVRARELQLIE</sequence>
<evidence type="ECO:0000313" key="7">
    <source>
        <dbReference type="Proteomes" id="UP000069697"/>
    </source>
</evidence>
<evidence type="ECO:0000259" key="5">
    <source>
        <dbReference type="PROSITE" id="PS50043"/>
    </source>
</evidence>
<dbReference type="GO" id="GO:0045892">
    <property type="term" value="P:negative regulation of DNA-templated transcription"/>
    <property type="evidence" value="ECO:0007669"/>
    <property type="project" value="UniProtKB-ARBA"/>
</dbReference>
<evidence type="ECO:0008006" key="8">
    <source>
        <dbReference type="Google" id="ProtNLM"/>
    </source>
</evidence>
<dbReference type="EMBL" id="BCNV01000001">
    <property type="protein sequence ID" value="GAS82056.1"/>
    <property type="molecule type" value="Genomic_DNA"/>
</dbReference>
<dbReference type="InterPro" id="IPR036388">
    <property type="entry name" value="WH-like_DNA-bd_sf"/>
</dbReference>
<evidence type="ECO:0000256" key="3">
    <source>
        <dbReference type="SAM" id="Coils"/>
    </source>
</evidence>
<dbReference type="InterPro" id="IPR041664">
    <property type="entry name" value="AAA_16"/>
</dbReference>
<dbReference type="GO" id="GO:0005524">
    <property type="term" value="F:ATP binding"/>
    <property type="evidence" value="ECO:0007669"/>
    <property type="project" value="InterPro"/>
</dbReference>
<dbReference type="InterPro" id="IPR029016">
    <property type="entry name" value="GAF-like_dom_sf"/>
</dbReference>
<dbReference type="PANTHER" id="PTHR43642:SF1">
    <property type="entry name" value="HYBRID SIGNAL TRANSDUCTION HISTIDINE KINASE G"/>
    <property type="match status" value="1"/>
</dbReference>
<name>A0A100VLQ8_PAEAM</name>
<dbReference type="InterPro" id="IPR053159">
    <property type="entry name" value="Hybrid_Histidine_Kinase"/>
</dbReference>
<dbReference type="PROSITE" id="PS00622">
    <property type="entry name" value="HTH_LUXR_1"/>
    <property type="match status" value="1"/>
</dbReference>
<dbReference type="Pfam" id="PF00196">
    <property type="entry name" value="GerE"/>
    <property type="match status" value="1"/>
</dbReference>
<feature type="coiled-coil region" evidence="3">
    <location>
        <begin position="498"/>
        <end position="525"/>
    </location>
</feature>
<reference evidence="6 7" key="1">
    <citation type="journal article" date="2016" name="Genome Announc.">
        <title>Draft Genome Sequence of Paenibacillus amylolyticus Heshi-A3, Isolated from Fermented Rice Bran in a Japanese Fermented Seafood Dish.</title>
        <authorList>
            <person name="Akuzawa S."/>
            <person name="Nagaoka J."/>
            <person name="Kanekatsu M."/>
            <person name="Kubota E."/>
            <person name="Ohtake R."/>
            <person name="Suzuki T."/>
            <person name="Kanesaki Y."/>
        </authorList>
    </citation>
    <scope>NUCLEOTIDE SEQUENCE [LARGE SCALE GENOMIC DNA]</scope>
    <source>
        <strain evidence="6 7">Heshi-A3</strain>
    </source>
</reference>
<dbReference type="PROSITE" id="PS50043">
    <property type="entry name" value="HTH_LUXR_2"/>
    <property type="match status" value="1"/>
</dbReference>
<gene>
    <name evidence="6" type="ORF">PAHA3_2130</name>
</gene>
<organism evidence="6 7">
    <name type="scientific">Paenibacillus amylolyticus</name>
    <dbReference type="NCBI Taxonomy" id="1451"/>
    <lineage>
        <taxon>Bacteria</taxon>
        <taxon>Bacillati</taxon>
        <taxon>Bacillota</taxon>
        <taxon>Bacilli</taxon>
        <taxon>Bacillales</taxon>
        <taxon>Paenibacillaceae</taxon>
        <taxon>Paenibacillus</taxon>
    </lineage>
</organism>
<dbReference type="InterPro" id="IPR000719">
    <property type="entry name" value="Prot_kinase_dom"/>
</dbReference>
<dbReference type="Pfam" id="PF13191">
    <property type="entry name" value="AAA_16"/>
    <property type="match status" value="1"/>
</dbReference>
<dbReference type="SUPFAM" id="SSF46894">
    <property type="entry name" value="C-terminal effector domain of the bipartite response regulators"/>
    <property type="match status" value="1"/>
</dbReference>
<dbReference type="Gene3D" id="1.10.10.10">
    <property type="entry name" value="Winged helix-like DNA-binding domain superfamily/Winged helix DNA-binding domain"/>
    <property type="match status" value="1"/>
</dbReference>
<dbReference type="GO" id="GO:0003677">
    <property type="term" value="F:DNA binding"/>
    <property type="evidence" value="ECO:0007669"/>
    <property type="project" value="InterPro"/>
</dbReference>
<proteinExistence type="predicted"/>
<keyword evidence="3" id="KW-0175">Coiled coil</keyword>
<dbReference type="SMART" id="SM00421">
    <property type="entry name" value="HTH_LUXR"/>
    <property type="match status" value="1"/>
</dbReference>
<dbReference type="GO" id="GO:0004672">
    <property type="term" value="F:protein kinase activity"/>
    <property type="evidence" value="ECO:0007669"/>
    <property type="project" value="InterPro"/>
</dbReference>
<feature type="domain" description="Protein kinase" evidence="4">
    <location>
        <begin position="1"/>
        <end position="165"/>
    </location>
</feature>
<evidence type="ECO:0000313" key="6">
    <source>
        <dbReference type="EMBL" id="GAS82056.1"/>
    </source>
</evidence>
<keyword evidence="1" id="KW-0805">Transcription regulation</keyword>
<dbReference type="Gene3D" id="3.40.50.300">
    <property type="entry name" value="P-loop containing nucleotide triphosphate hydrolases"/>
    <property type="match status" value="1"/>
</dbReference>
<dbReference type="PROSITE" id="PS50011">
    <property type="entry name" value="PROTEIN_KINASE_DOM"/>
    <property type="match status" value="1"/>
</dbReference>
<dbReference type="InterPro" id="IPR000792">
    <property type="entry name" value="Tscrpt_reg_LuxR_C"/>
</dbReference>
<dbReference type="Proteomes" id="UP000069697">
    <property type="component" value="Unassembled WGS sequence"/>
</dbReference>
<dbReference type="SUPFAM" id="SSF52540">
    <property type="entry name" value="P-loop containing nucleoside triphosphate hydrolases"/>
    <property type="match status" value="1"/>
</dbReference>
<dbReference type="CDD" id="cd06170">
    <property type="entry name" value="LuxR_C_like"/>
    <property type="match status" value="1"/>
</dbReference>
<dbReference type="SUPFAM" id="SSF56112">
    <property type="entry name" value="Protein kinase-like (PK-like)"/>
    <property type="match status" value="1"/>
</dbReference>
<keyword evidence="2" id="KW-0804">Transcription</keyword>
<evidence type="ECO:0000256" key="2">
    <source>
        <dbReference type="ARBA" id="ARBA00023163"/>
    </source>
</evidence>
<dbReference type="InterPro" id="IPR011009">
    <property type="entry name" value="Kinase-like_dom_sf"/>
</dbReference>
<dbReference type="InterPro" id="IPR016032">
    <property type="entry name" value="Sig_transdc_resp-reg_C-effctor"/>
</dbReference>
<evidence type="ECO:0000256" key="1">
    <source>
        <dbReference type="ARBA" id="ARBA00023015"/>
    </source>
</evidence>
<feature type="domain" description="HTH luxR-type" evidence="5">
    <location>
        <begin position="1395"/>
        <end position="1460"/>
    </location>
</feature>
<dbReference type="PANTHER" id="PTHR43642">
    <property type="entry name" value="HYBRID SIGNAL TRANSDUCTION HISTIDINE KINASE G"/>
    <property type="match status" value="1"/>
</dbReference>
<reference evidence="7" key="2">
    <citation type="submission" date="2016-01" db="EMBL/GenBank/DDBJ databases">
        <title>Draft Genome Sequence of Paenibacillus amylolyticus Heshi-A3 that Was Isolated from Fermented Rice Bran with Aging Salted Mackerel, Which Was Named Heshiko as Traditional Fermented Seafood in Japan.</title>
        <authorList>
            <person name="Akuzawa S."/>
            <person name="Nakagawa J."/>
            <person name="Kanekatsu T."/>
            <person name="Kubota E."/>
            <person name="Ohtake R."/>
            <person name="Suzuki T."/>
            <person name="Kanesaki Y."/>
        </authorList>
    </citation>
    <scope>NUCLEOTIDE SEQUENCE [LARGE SCALE GENOMIC DNA]</scope>
    <source>
        <strain evidence="7">Heshi-A3</strain>
    </source>
</reference>
<comment type="caution">
    <text evidence="6">The sequence shown here is derived from an EMBL/GenBank/DDBJ whole genome shotgun (WGS) entry which is preliminary data.</text>
</comment>
<dbReference type="Gene3D" id="1.10.510.10">
    <property type="entry name" value="Transferase(Phosphotransferase) domain 1"/>
    <property type="match status" value="1"/>
</dbReference>
<dbReference type="InterPro" id="IPR027417">
    <property type="entry name" value="P-loop_NTPase"/>
</dbReference>
<evidence type="ECO:0000259" key="4">
    <source>
        <dbReference type="PROSITE" id="PS50011"/>
    </source>
</evidence>
<dbReference type="Gene3D" id="3.30.450.40">
    <property type="match status" value="1"/>
</dbReference>
<dbReference type="PRINTS" id="PR00038">
    <property type="entry name" value="HTHLUXR"/>
</dbReference>
<protein>
    <recommendedName>
        <fullName evidence="8">AAA family ATPase</fullName>
    </recommendedName>
</protein>